<dbReference type="EMBL" id="CP092418">
    <property type="protein sequence ID" value="USD19880.1"/>
    <property type="molecule type" value="Genomic_DNA"/>
</dbReference>
<dbReference type="SUPFAM" id="SSF49879">
    <property type="entry name" value="SMAD/FHA domain"/>
    <property type="match status" value="2"/>
</dbReference>
<accession>A0ABY4V7H2</accession>
<dbReference type="InterPro" id="IPR050923">
    <property type="entry name" value="Cell_Proc_Reg/RNA_Proc"/>
</dbReference>
<evidence type="ECO:0000259" key="2">
    <source>
        <dbReference type="PROSITE" id="PS50006"/>
    </source>
</evidence>
<keyword evidence="1" id="KW-0472">Membrane</keyword>
<reference evidence="3" key="1">
    <citation type="submission" date="2022-02" db="EMBL/GenBank/DDBJ databases">
        <title>Coral-associated bacteria.</title>
        <authorList>
            <person name="Tang K."/>
            <person name="Wang X."/>
        </authorList>
    </citation>
    <scope>NUCLEOTIDE SEQUENCE</scope>
    <source>
        <strain evidence="3">SCSIO 43006</strain>
    </source>
</reference>
<dbReference type="InterPro" id="IPR000253">
    <property type="entry name" value="FHA_dom"/>
</dbReference>
<evidence type="ECO:0000313" key="4">
    <source>
        <dbReference type="Proteomes" id="UP001055658"/>
    </source>
</evidence>
<dbReference type="SMART" id="SM00240">
    <property type="entry name" value="FHA"/>
    <property type="match status" value="2"/>
</dbReference>
<name>A0ABY4V7H2_9GAMM</name>
<protein>
    <submittedName>
        <fullName evidence="3">FHA domain-containing protein</fullName>
    </submittedName>
</protein>
<keyword evidence="4" id="KW-1185">Reference proteome</keyword>
<dbReference type="RefSeq" id="WP_252081971.1">
    <property type="nucleotide sequence ID" value="NZ_CP092418.1"/>
</dbReference>
<feature type="domain" description="FHA" evidence="2">
    <location>
        <begin position="21"/>
        <end position="70"/>
    </location>
</feature>
<keyword evidence="1" id="KW-0812">Transmembrane</keyword>
<sequence>MLKLCDVNDSGQSVWLVAPGVTVGRDQGCDLCIPDDSIAKLHLKIAIKGGQLTLGNVSGDSHVLVNGKPMASACRIKLNDQITIGTRTLQIIDPKVAKLNSSKSKNTAWALRANHKAIAGKVFPVKGGAVVGRSEECDITFSLSHLSRRHARLEVREGLLFAIDLGSANGTFVNGRRITESRVRRGDELRFDSLSFSVVGPADDLDRTAVRPAISSHLMKSPKIGSGEVTAEDVTQRSFSASIAGLREESPSMAEPQEEKLQPRIPIKALGLTLLLVSGAAGYFWVNNLGVFS</sequence>
<dbReference type="InterPro" id="IPR008984">
    <property type="entry name" value="SMAD_FHA_dom_sf"/>
</dbReference>
<feature type="domain" description="FHA" evidence="2">
    <location>
        <begin position="129"/>
        <end position="178"/>
    </location>
</feature>
<keyword evidence="1" id="KW-1133">Transmembrane helix</keyword>
<dbReference type="Gene3D" id="2.60.200.20">
    <property type="match status" value="2"/>
</dbReference>
<dbReference type="InterPro" id="IPR032030">
    <property type="entry name" value="YscD_cytoplasmic_dom"/>
</dbReference>
<evidence type="ECO:0000313" key="3">
    <source>
        <dbReference type="EMBL" id="USD19880.1"/>
    </source>
</evidence>
<dbReference type="PROSITE" id="PS50006">
    <property type="entry name" value="FHA_DOMAIN"/>
    <property type="match status" value="2"/>
</dbReference>
<evidence type="ECO:0000256" key="1">
    <source>
        <dbReference type="SAM" id="Phobius"/>
    </source>
</evidence>
<organism evidence="3 4">
    <name type="scientific">Microbulbifer variabilis</name>
    <dbReference type="NCBI Taxonomy" id="266805"/>
    <lineage>
        <taxon>Bacteria</taxon>
        <taxon>Pseudomonadati</taxon>
        <taxon>Pseudomonadota</taxon>
        <taxon>Gammaproteobacteria</taxon>
        <taxon>Cellvibrionales</taxon>
        <taxon>Microbulbiferaceae</taxon>
        <taxon>Microbulbifer</taxon>
    </lineage>
</organism>
<dbReference type="Pfam" id="PF16697">
    <property type="entry name" value="Yop-YscD_cpl"/>
    <property type="match status" value="1"/>
</dbReference>
<dbReference type="Proteomes" id="UP001055658">
    <property type="component" value="Chromosome"/>
</dbReference>
<dbReference type="Pfam" id="PF00498">
    <property type="entry name" value="FHA"/>
    <property type="match status" value="1"/>
</dbReference>
<dbReference type="CDD" id="cd00060">
    <property type="entry name" value="FHA"/>
    <property type="match status" value="2"/>
</dbReference>
<dbReference type="PANTHER" id="PTHR23308">
    <property type="entry name" value="NUCLEAR INHIBITOR OF PROTEIN PHOSPHATASE-1"/>
    <property type="match status" value="1"/>
</dbReference>
<proteinExistence type="predicted"/>
<feature type="transmembrane region" description="Helical" evidence="1">
    <location>
        <begin position="269"/>
        <end position="286"/>
    </location>
</feature>
<gene>
    <name evidence="3" type="ORF">MJO52_12390</name>
</gene>